<keyword evidence="4" id="KW-1185">Reference proteome</keyword>
<comment type="caution">
    <text evidence="3">The sequence shown here is derived from an EMBL/GenBank/DDBJ whole genome shotgun (WGS) entry which is preliminary data.</text>
</comment>
<proteinExistence type="predicted"/>
<dbReference type="PANTHER" id="PTHR43572:SF38">
    <property type="entry name" value="PROTEIN SMAX1-LIKE 6"/>
    <property type="match status" value="1"/>
</dbReference>
<organism evidence="3 4">
    <name type="scientific">Malus domestica</name>
    <name type="common">Apple</name>
    <name type="synonym">Pyrus malus</name>
    <dbReference type="NCBI Taxonomy" id="3750"/>
    <lineage>
        <taxon>Eukaryota</taxon>
        <taxon>Viridiplantae</taxon>
        <taxon>Streptophyta</taxon>
        <taxon>Embryophyta</taxon>
        <taxon>Tracheophyta</taxon>
        <taxon>Spermatophyta</taxon>
        <taxon>Magnoliopsida</taxon>
        <taxon>eudicotyledons</taxon>
        <taxon>Gunneridae</taxon>
        <taxon>Pentapetalae</taxon>
        <taxon>rosids</taxon>
        <taxon>fabids</taxon>
        <taxon>Rosales</taxon>
        <taxon>Rosaceae</taxon>
        <taxon>Amygdaloideae</taxon>
        <taxon>Maleae</taxon>
        <taxon>Malus</taxon>
    </lineage>
</organism>
<accession>A0A498J5W6</accession>
<dbReference type="InterPro" id="IPR004176">
    <property type="entry name" value="Clp_R_N"/>
</dbReference>
<dbReference type="STRING" id="3750.A0A498J5W6"/>
<name>A0A498J5W6_MALDO</name>
<dbReference type="EMBL" id="RDQH01000335">
    <property type="protein sequence ID" value="RXH90586.1"/>
    <property type="molecule type" value="Genomic_DNA"/>
</dbReference>
<evidence type="ECO:0000313" key="3">
    <source>
        <dbReference type="EMBL" id="RXH90586.1"/>
    </source>
</evidence>
<dbReference type="AlphaFoldDB" id="A0A498J5W6"/>
<dbReference type="PANTHER" id="PTHR43572">
    <property type="entry name" value="CHAPERONE PROTEIN CLPD, CHLOROPLASTIC"/>
    <property type="match status" value="1"/>
</dbReference>
<evidence type="ECO:0000256" key="1">
    <source>
        <dbReference type="PROSITE-ProRule" id="PRU01251"/>
    </source>
</evidence>
<dbReference type="PROSITE" id="PS51903">
    <property type="entry name" value="CLP_R"/>
    <property type="match status" value="1"/>
</dbReference>
<dbReference type="SUPFAM" id="SSF81923">
    <property type="entry name" value="Double Clp-N motif"/>
    <property type="match status" value="1"/>
</dbReference>
<evidence type="ECO:0000313" key="4">
    <source>
        <dbReference type="Proteomes" id="UP000290289"/>
    </source>
</evidence>
<sequence>MTTPVIAARQCLTDKAARALDDAVVVAHRRSHAQTTLLHVVSALLSLPSLAFRDACTRPRSRAYSSRLQFWALELSVGVSLDRLPSSKAQNEPPVSNSLMVMIKRSQANQRQHLDPALSRFSFPFSKFEDRDENSSRIADVLVRKSGKNILLKSSTEAVQKGKAGIFPVEIDNFSVVSIEKEVFEFDINGGSKEKMGSSINLLAIAQLFPSSTYP</sequence>
<dbReference type="Gene3D" id="1.10.1780.10">
    <property type="entry name" value="Clp, N-terminal domain"/>
    <property type="match status" value="1"/>
</dbReference>
<protein>
    <recommendedName>
        <fullName evidence="2">Clp R domain-containing protein</fullName>
    </recommendedName>
</protein>
<dbReference type="Proteomes" id="UP000290289">
    <property type="component" value="Chromosome 9"/>
</dbReference>
<feature type="domain" description="Clp R" evidence="2">
    <location>
        <begin position="8"/>
        <end position="162"/>
    </location>
</feature>
<gene>
    <name evidence="3" type="ORF">DVH24_035350</name>
</gene>
<dbReference type="InterPro" id="IPR051650">
    <property type="entry name" value="SL_signaling_regulator"/>
</dbReference>
<dbReference type="InterPro" id="IPR036628">
    <property type="entry name" value="Clp_N_dom_sf"/>
</dbReference>
<keyword evidence="1" id="KW-0677">Repeat</keyword>
<evidence type="ECO:0000259" key="2">
    <source>
        <dbReference type="PROSITE" id="PS51903"/>
    </source>
</evidence>
<reference evidence="3 4" key="1">
    <citation type="submission" date="2018-10" db="EMBL/GenBank/DDBJ databases">
        <title>A high-quality apple genome assembly.</title>
        <authorList>
            <person name="Hu J."/>
        </authorList>
    </citation>
    <scope>NUCLEOTIDE SEQUENCE [LARGE SCALE GENOMIC DNA]</scope>
    <source>
        <strain evidence="4">cv. HFTH1</strain>
        <tissue evidence="3">Young leaf</tissue>
    </source>
</reference>